<dbReference type="PANTHER" id="PTHR30579">
    <property type="entry name" value="TRANSCRIPTIONAL REGULATOR"/>
    <property type="match status" value="1"/>
</dbReference>
<dbReference type="SUPFAM" id="SSF53850">
    <property type="entry name" value="Periplasmic binding protein-like II"/>
    <property type="match status" value="1"/>
</dbReference>
<dbReference type="AlphaFoldDB" id="A0A4Q7E258"/>
<dbReference type="InterPro" id="IPR050176">
    <property type="entry name" value="LTTR"/>
</dbReference>
<evidence type="ECO:0000256" key="4">
    <source>
        <dbReference type="ARBA" id="ARBA00023163"/>
    </source>
</evidence>
<dbReference type="GO" id="GO:0003700">
    <property type="term" value="F:DNA-binding transcription factor activity"/>
    <property type="evidence" value="ECO:0007669"/>
    <property type="project" value="InterPro"/>
</dbReference>
<organism evidence="6 7">
    <name type="scientific">Pseudoalteromonas rubra</name>
    <dbReference type="NCBI Taxonomy" id="43658"/>
    <lineage>
        <taxon>Bacteria</taxon>
        <taxon>Pseudomonadati</taxon>
        <taxon>Pseudomonadota</taxon>
        <taxon>Gammaproteobacteria</taxon>
        <taxon>Alteromonadales</taxon>
        <taxon>Pseudoalteromonadaceae</taxon>
        <taxon>Pseudoalteromonas</taxon>
    </lineage>
</organism>
<dbReference type="SUPFAM" id="SSF46785">
    <property type="entry name" value="Winged helix' DNA-binding domain"/>
    <property type="match status" value="1"/>
</dbReference>
<dbReference type="InterPro" id="IPR036390">
    <property type="entry name" value="WH_DNA-bd_sf"/>
</dbReference>
<evidence type="ECO:0000256" key="3">
    <source>
        <dbReference type="ARBA" id="ARBA00023125"/>
    </source>
</evidence>
<sequence>MDMDIDSLRSFIACVENGSFTRAASQLYRTQSAISMQMKKLQQEVGRPLFEKSGRKLHLTQDGHTLMRYARQLVRLHDDTLSHMRRNEGTTLLRLGCPDDYADAILPRLVSQLHRHWPNLELDIHCMSSNRIKDALDRGELDLAVITRSPDSEEGVLLYHDQGVWVGSFKPDPSLSLAIFQRDCRFHQAAIEGLMKQERPFKVIANCGSASALRALVKAGLAVGALAKSSARGLPIISLSDLPALPAIEIVLIRSNAAANPIREEDLRAICDAIGNASNLPD</sequence>
<dbReference type="InterPro" id="IPR005119">
    <property type="entry name" value="LysR_subst-bd"/>
</dbReference>
<dbReference type="InterPro" id="IPR036388">
    <property type="entry name" value="WH-like_DNA-bd_sf"/>
</dbReference>
<dbReference type="PRINTS" id="PR00039">
    <property type="entry name" value="HTHLYSR"/>
</dbReference>
<dbReference type="Proteomes" id="UP000292345">
    <property type="component" value="Unassembled WGS sequence"/>
</dbReference>
<comment type="caution">
    <text evidence="6">The sequence shown here is derived from an EMBL/GenBank/DDBJ whole genome shotgun (WGS) entry which is preliminary data.</text>
</comment>
<keyword evidence="4" id="KW-0804">Transcription</keyword>
<dbReference type="Gene3D" id="3.40.190.10">
    <property type="entry name" value="Periplasmic binding protein-like II"/>
    <property type="match status" value="2"/>
</dbReference>
<accession>A0A4Q7E258</accession>
<dbReference type="Gene3D" id="1.10.10.10">
    <property type="entry name" value="Winged helix-like DNA-binding domain superfamily/Winged helix DNA-binding domain"/>
    <property type="match status" value="1"/>
</dbReference>
<dbReference type="InterPro" id="IPR000847">
    <property type="entry name" value="LysR_HTH_N"/>
</dbReference>
<dbReference type="PANTHER" id="PTHR30579:SF7">
    <property type="entry name" value="HTH-TYPE TRANSCRIPTIONAL REGULATOR LRHA-RELATED"/>
    <property type="match status" value="1"/>
</dbReference>
<dbReference type="Pfam" id="PF00126">
    <property type="entry name" value="HTH_1"/>
    <property type="match status" value="1"/>
</dbReference>
<gene>
    <name evidence="6" type="ORF">C3B51_18630</name>
</gene>
<dbReference type="FunFam" id="1.10.10.10:FF:000001">
    <property type="entry name" value="LysR family transcriptional regulator"/>
    <property type="match status" value="1"/>
</dbReference>
<reference evidence="6 7" key="1">
    <citation type="submission" date="2018-01" db="EMBL/GenBank/DDBJ databases">
        <title>Co-occurrence of chitin degradation, pigmentation and bioactivity in marine Pseudoalteromonas.</title>
        <authorList>
            <person name="Paulsen S."/>
            <person name="Gram L."/>
            <person name="Machado H."/>
        </authorList>
    </citation>
    <scope>NUCLEOTIDE SEQUENCE [LARGE SCALE GENOMIC DNA]</scope>
    <source>
        <strain evidence="6 7">S1946</strain>
    </source>
</reference>
<protein>
    <submittedName>
        <fullName evidence="6">LysR family transcriptional regulator</fullName>
    </submittedName>
</protein>
<evidence type="ECO:0000256" key="1">
    <source>
        <dbReference type="ARBA" id="ARBA00009437"/>
    </source>
</evidence>
<dbReference type="EMBL" id="PPUZ01000054">
    <property type="protein sequence ID" value="RZM75503.1"/>
    <property type="molecule type" value="Genomic_DNA"/>
</dbReference>
<proteinExistence type="inferred from homology"/>
<evidence type="ECO:0000259" key="5">
    <source>
        <dbReference type="PROSITE" id="PS50931"/>
    </source>
</evidence>
<evidence type="ECO:0000313" key="7">
    <source>
        <dbReference type="Proteomes" id="UP000292345"/>
    </source>
</evidence>
<evidence type="ECO:0000313" key="6">
    <source>
        <dbReference type="EMBL" id="RZM75503.1"/>
    </source>
</evidence>
<dbReference type="Pfam" id="PF03466">
    <property type="entry name" value="LysR_substrate"/>
    <property type="match status" value="1"/>
</dbReference>
<dbReference type="GO" id="GO:0003677">
    <property type="term" value="F:DNA binding"/>
    <property type="evidence" value="ECO:0007669"/>
    <property type="project" value="UniProtKB-KW"/>
</dbReference>
<name>A0A4Q7E258_9GAMM</name>
<keyword evidence="3" id="KW-0238">DNA-binding</keyword>
<feature type="domain" description="HTH lysR-type" evidence="5">
    <location>
        <begin position="3"/>
        <end position="60"/>
    </location>
</feature>
<keyword evidence="2" id="KW-0805">Transcription regulation</keyword>
<dbReference type="PROSITE" id="PS50931">
    <property type="entry name" value="HTH_LYSR"/>
    <property type="match status" value="1"/>
</dbReference>
<comment type="similarity">
    <text evidence="1">Belongs to the LysR transcriptional regulatory family.</text>
</comment>
<evidence type="ECO:0000256" key="2">
    <source>
        <dbReference type="ARBA" id="ARBA00023015"/>
    </source>
</evidence>